<comment type="caution">
    <text evidence="3">The sequence shown here is derived from an EMBL/GenBank/DDBJ whole genome shotgun (WGS) entry which is preliminary data.</text>
</comment>
<dbReference type="InterPro" id="IPR003309">
    <property type="entry name" value="SCAN_dom"/>
</dbReference>
<keyword evidence="4" id="KW-1185">Reference proteome</keyword>
<dbReference type="InterPro" id="IPR001995">
    <property type="entry name" value="Peptidase_A2_cat"/>
</dbReference>
<dbReference type="SUPFAM" id="SSF47353">
    <property type="entry name" value="Retrovirus capsid dimerization domain-like"/>
    <property type="match status" value="1"/>
</dbReference>
<dbReference type="InterPro" id="IPR021109">
    <property type="entry name" value="Peptidase_aspartic_dom_sf"/>
</dbReference>
<proteinExistence type="predicted"/>
<dbReference type="PROSITE" id="PS50175">
    <property type="entry name" value="ASP_PROT_RETROV"/>
    <property type="match status" value="1"/>
</dbReference>
<accession>A0AAW1DDB0</accession>
<dbReference type="EMBL" id="JAPXFL010000004">
    <property type="protein sequence ID" value="KAK9508100.1"/>
    <property type="molecule type" value="Genomic_DNA"/>
</dbReference>
<dbReference type="PANTHER" id="PTHR46888">
    <property type="entry name" value="ZINC KNUCKLE DOMAINCONTAINING PROTEIN-RELATED"/>
    <property type="match status" value="1"/>
</dbReference>
<evidence type="ECO:0000313" key="4">
    <source>
        <dbReference type="Proteomes" id="UP001461498"/>
    </source>
</evidence>
<dbReference type="AlphaFoldDB" id="A0AAW1DDB0"/>
<name>A0AAW1DDB0_9HEMI</name>
<reference evidence="3 4" key="1">
    <citation type="submission" date="2022-12" db="EMBL/GenBank/DDBJ databases">
        <title>Chromosome-level genome assembly of true bugs.</title>
        <authorList>
            <person name="Ma L."/>
            <person name="Li H."/>
        </authorList>
    </citation>
    <scope>NUCLEOTIDE SEQUENCE [LARGE SCALE GENOMIC DNA]</scope>
    <source>
        <strain evidence="3">Lab_2022b</strain>
    </source>
</reference>
<dbReference type="PANTHER" id="PTHR46888:SF13">
    <property type="entry name" value="RIBONUCLEASE H"/>
    <property type="match status" value="1"/>
</dbReference>
<evidence type="ECO:0000313" key="3">
    <source>
        <dbReference type="EMBL" id="KAK9508100.1"/>
    </source>
</evidence>
<dbReference type="GO" id="GO:0004190">
    <property type="term" value="F:aspartic-type endopeptidase activity"/>
    <property type="evidence" value="ECO:0007669"/>
    <property type="project" value="InterPro"/>
</dbReference>
<organism evidence="3 4">
    <name type="scientific">Rhynocoris fuscipes</name>
    <dbReference type="NCBI Taxonomy" id="488301"/>
    <lineage>
        <taxon>Eukaryota</taxon>
        <taxon>Metazoa</taxon>
        <taxon>Ecdysozoa</taxon>
        <taxon>Arthropoda</taxon>
        <taxon>Hexapoda</taxon>
        <taxon>Insecta</taxon>
        <taxon>Pterygota</taxon>
        <taxon>Neoptera</taxon>
        <taxon>Paraneoptera</taxon>
        <taxon>Hemiptera</taxon>
        <taxon>Heteroptera</taxon>
        <taxon>Panheteroptera</taxon>
        <taxon>Cimicomorpha</taxon>
        <taxon>Reduviidae</taxon>
        <taxon>Harpactorinae</taxon>
        <taxon>Harpactorini</taxon>
        <taxon>Rhynocoris</taxon>
    </lineage>
</organism>
<dbReference type="Gene3D" id="1.10.4020.10">
    <property type="entry name" value="DNA breaking-rejoining enzymes"/>
    <property type="match status" value="1"/>
</dbReference>
<dbReference type="Pfam" id="PF02023">
    <property type="entry name" value="SCAN"/>
    <property type="match status" value="1"/>
</dbReference>
<feature type="domain" description="Peptidase A2" evidence="2">
    <location>
        <begin position="451"/>
        <end position="488"/>
    </location>
</feature>
<dbReference type="GO" id="GO:0006508">
    <property type="term" value="P:proteolysis"/>
    <property type="evidence" value="ECO:0007669"/>
    <property type="project" value="InterPro"/>
</dbReference>
<keyword evidence="1" id="KW-0378">Hydrolase</keyword>
<evidence type="ECO:0000259" key="2">
    <source>
        <dbReference type="PROSITE" id="PS50175"/>
    </source>
</evidence>
<dbReference type="InterPro" id="IPR038269">
    <property type="entry name" value="SCAN_sf"/>
</dbReference>
<dbReference type="Proteomes" id="UP001461498">
    <property type="component" value="Unassembled WGS sequence"/>
</dbReference>
<protein>
    <recommendedName>
        <fullName evidence="2">Peptidase A2 domain-containing protein</fullName>
    </recommendedName>
</protein>
<dbReference type="SUPFAM" id="SSF50630">
    <property type="entry name" value="Acid proteases"/>
    <property type="match status" value="1"/>
</dbReference>
<gene>
    <name evidence="3" type="ORF">O3M35_007837</name>
</gene>
<sequence>MSFNVEEFVNSPSWELFELAKKTDLISLVKHYSIHGFRSGMRKDDIKFIVKNFLMKENVLSDETGIAPESFLCRNSDSDNIYPEHIADQGNLVNNFDHSPPSEVNNLLRNSLDDREFELKRLELIMKTEELKLKQLERSSEINPVYRSQASSNFDCLRHIKLVPKFRESEVDKYFLQFERVAQNFGWPRDVWTVLLQSVLTAYECVPEKYRQLFRKRKKNSNESYPQFVAEKRQIFRRWYQSSKVNSFEKLEDLILLEDFYDGLLTEVRLYLSQRGEIGNIEQAARLVEDYYLLRNGVKNYKNPTSYFNSQNSNNITCSPSKIKNKNDIVPNNNNNFDNNSNIKGTNSNYNKKFSLKVTCSYCKRVGHKIADCYLLQRKNKNKTTSKPSGVISKLNQVSSENKIEKENVASHEMTCYNSFRLSKKSTLDKFEPFLSIGSVSLNYNINPVSIKILRDTGASQSLILDTVLPFTDNSFTGKHVTIQGVGSQLISLPIHNIYLNSKCAQGNFEIGVIHSLPFEDVTLILGNDIAGGVVNASSILNSKLNNDSENPCNNSELYPACVVTPSINQEENKIPNNNEDIELSSTFIADIFNDINSLYKLFIFLPILNNSLCTRFLGLYTINKNSNELNYVIKTSDYRKLTQLCYINMLKKHLETNKVDCFINNVTLLPQNNVSVVSESVFRECETKLSGEIKDALSMELDNSFTLQSKFEHLTSAQTQDFINLLEKFKSLFSDVPGRTHLLYLMFELKNDIFIKQHLCLLNTMKLKFLDEEFELTNDFIEFSFNDWTSSHILVPKPDSTYRSVIPTGKFV</sequence>
<evidence type="ECO:0000256" key="1">
    <source>
        <dbReference type="ARBA" id="ARBA00022801"/>
    </source>
</evidence>